<evidence type="ECO:0000259" key="1">
    <source>
        <dbReference type="Pfam" id="PF26551"/>
    </source>
</evidence>
<organism evidence="2">
    <name type="scientific">marine sediment metagenome</name>
    <dbReference type="NCBI Taxonomy" id="412755"/>
    <lineage>
        <taxon>unclassified sequences</taxon>
        <taxon>metagenomes</taxon>
        <taxon>ecological metagenomes</taxon>
    </lineage>
</organism>
<comment type="caution">
    <text evidence="2">The sequence shown here is derived from an EMBL/GenBank/DDBJ whole genome shotgun (WGS) entry which is preliminary data.</text>
</comment>
<feature type="domain" description="DUF8180" evidence="1">
    <location>
        <begin position="17"/>
        <end position="73"/>
    </location>
</feature>
<sequence length="76" mass="8796">MISGLKNMVDKQILKLSKLCEHWANHNDSHKESFVKWRDIAKEKSLTSVVDNLNNAIEMMDKCTEYLLSAKEDLSE</sequence>
<dbReference type="InterPro" id="IPR058493">
    <property type="entry name" value="DUF8180"/>
</dbReference>
<dbReference type="AlphaFoldDB" id="X1IR03"/>
<gene>
    <name evidence="2" type="ORF">S03H2_41248</name>
</gene>
<accession>X1IR03</accession>
<name>X1IR03_9ZZZZ</name>
<reference evidence="2" key="1">
    <citation type="journal article" date="2014" name="Front. Microbiol.">
        <title>High frequency of phylogenetically diverse reductive dehalogenase-homologous genes in deep subseafloor sedimentary metagenomes.</title>
        <authorList>
            <person name="Kawai M."/>
            <person name="Futagami T."/>
            <person name="Toyoda A."/>
            <person name="Takaki Y."/>
            <person name="Nishi S."/>
            <person name="Hori S."/>
            <person name="Arai W."/>
            <person name="Tsubouchi T."/>
            <person name="Morono Y."/>
            <person name="Uchiyama I."/>
            <person name="Ito T."/>
            <person name="Fujiyama A."/>
            <person name="Inagaki F."/>
            <person name="Takami H."/>
        </authorList>
    </citation>
    <scope>NUCLEOTIDE SEQUENCE</scope>
    <source>
        <strain evidence="2">Expedition CK06-06</strain>
    </source>
</reference>
<protein>
    <recommendedName>
        <fullName evidence="1">DUF8180 domain-containing protein</fullName>
    </recommendedName>
</protein>
<dbReference type="EMBL" id="BARU01025614">
    <property type="protein sequence ID" value="GAH68524.1"/>
    <property type="molecule type" value="Genomic_DNA"/>
</dbReference>
<dbReference type="Pfam" id="PF26551">
    <property type="entry name" value="DUF8180"/>
    <property type="match status" value="1"/>
</dbReference>
<evidence type="ECO:0000313" key="2">
    <source>
        <dbReference type="EMBL" id="GAH68524.1"/>
    </source>
</evidence>
<proteinExistence type="predicted"/>